<sequence>MRFVHEMDAASLRQAQQEAAHAAGVSVYFSDTLLADGSKGPEMAVIPAGWFEIGSPATEVGHDVNEAPQFRVQVTHAFAIGRFTVTAEQWEKFAQATGFRSLRELIRPKGREPIVNVRTADVERYLAWLIRETGKSYRLPTEAEWEYAARSGSSGPFHFGDTVSCKEVPFKPMFPLPNAKRSWSFFPQCASLNWAVEVGGKPSNLWGLHDVHGNVWELTTTPWHPDHTHTPRDAHDVPARGKNERIVTKGGSWFDPAAVSRSAARWPRLRDELDVNLGFRLVREL</sequence>
<proteinExistence type="predicted"/>
<dbReference type="GO" id="GO:0120147">
    <property type="term" value="F:formylglycine-generating oxidase activity"/>
    <property type="evidence" value="ECO:0007669"/>
    <property type="project" value="TreeGrafter"/>
</dbReference>
<evidence type="ECO:0000259" key="1">
    <source>
        <dbReference type="Pfam" id="PF03781"/>
    </source>
</evidence>
<comment type="caution">
    <text evidence="2">The sequence shown here is derived from an EMBL/GenBank/DDBJ whole genome shotgun (WGS) entry which is preliminary data.</text>
</comment>
<dbReference type="InterPro" id="IPR051043">
    <property type="entry name" value="Sulfatase_Mod_Factor_Kinase"/>
</dbReference>
<dbReference type="PANTHER" id="PTHR23150">
    <property type="entry name" value="SULFATASE MODIFYING FACTOR 1, 2"/>
    <property type="match status" value="1"/>
</dbReference>
<reference evidence="2" key="1">
    <citation type="submission" date="2009-10" db="EMBL/GenBank/DDBJ databases">
        <title>Diversity of trophic interactions inside an arsenic-rich microbial ecosystem.</title>
        <authorList>
            <person name="Bertin P.N."/>
            <person name="Heinrich-Salmeron A."/>
            <person name="Pelletier E."/>
            <person name="Goulhen-Chollet F."/>
            <person name="Arsene-Ploetze F."/>
            <person name="Gallien S."/>
            <person name="Calteau A."/>
            <person name="Vallenet D."/>
            <person name="Casiot C."/>
            <person name="Chane-Woon-Ming B."/>
            <person name="Giloteaux L."/>
            <person name="Barakat M."/>
            <person name="Bonnefoy V."/>
            <person name="Bruneel O."/>
            <person name="Chandler M."/>
            <person name="Cleiss J."/>
            <person name="Duran R."/>
            <person name="Elbaz-Poulichet F."/>
            <person name="Fonknechten N."/>
            <person name="Lauga B."/>
            <person name="Mornico D."/>
            <person name="Ortet P."/>
            <person name="Schaeffer C."/>
            <person name="Siguier P."/>
            <person name="Alexander Thil Smith A."/>
            <person name="Van Dorsselaer A."/>
            <person name="Weissenbach J."/>
            <person name="Medigue C."/>
            <person name="Le Paslier D."/>
        </authorList>
    </citation>
    <scope>NUCLEOTIDE SEQUENCE</scope>
</reference>
<dbReference type="InterPro" id="IPR042095">
    <property type="entry name" value="SUMF_sf"/>
</dbReference>
<evidence type="ECO:0000313" key="2">
    <source>
        <dbReference type="EMBL" id="CBI10618.1"/>
    </source>
</evidence>
<dbReference type="Pfam" id="PF03781">
    <property type="entry name" value="FGE-sulfatase"/>
    <property type="match status" value="1"/>
</dbReference>
<dbReference type="SUPFAM" id="SSF56436">
    <property type="entry name" value="C-type lectin-like"/>
    <property type="match status" value="1"/>
</dbReference>
<dbReference type="PANTHER" id="PTHR23150:SF35">
    <property type="entry name" value="BLL6746 PROTEIN"/>
    <property type="match status" value="1"/>
</dbReference>
<feature type="domain" description="Sulfatase-modifying factor enzyme-like" evidence="1">
    <location>
        <begin position="40"/>
        <end position="283"/>
    </location>
</feature>
<dbReference type="InterPro" id="IPR016187">
    <property type="entry name" value="CTDL_fold"/>
</dbReference>
<name>E6QTP6_9ZZZZ</name>
<dbReference type="EMBL" id="CABR01000094">
    <property type="protein sequence ID" value="CBI10618.1"/>
    <property type="molecule type" value="Genomic_DNA"/>
</dbReference>
<gene>
    <name evidence="2" type="ORF">CARN7_1406</name>
</gene>
<accession>E6QTP6</accession>
<dbReference type="Gene3D" id="3.90.1580.10">
    <property type="entry name" value="paralog of FGE (formylglycine-generating enzyme)"/>
    <property type="match status" value="1"/>
</dbReference>
<dbReference type="InterPro" id="IPR005532">
    <property type="entry name" value="SUMF_dom"/>
</dbReference>
<protein>
    <recommendedName>
        <fullName evidence="1">Sulfatase-modifying factor enzyme-like domain-containing protein</fullName>
    </recommendedName>
</protein>
<dbReference type="AlphaFoldDB" id="E6QTP6"/>
<organism evidence="2">
    <name type="scientific">mine drainage metagenome</name>
    <dbReference type="NCBI Taxonomy" id="410659"/>
    <lineage>
        <taxon>unclassified sequences</taxon>
        <taxon>metagenomes</taxon>
        <taxon>ecological metagenomes</taxon>
    </lineage>
</organism>